<dbReference type="PANTHER" id="PTHR24273:SF32">
    <property type="entry name" value="HYALIN"/>
    <property type="match status" value="1"/>
</dbReference>
<keyword evidence="4" id="KW-0614">Plasmid</keyword>
<dbReference type="Gene3D" id="2.60.120.260">
    <property type="entry name" value="Galactose-binding domain-like"/>
    <property type="match status" value="1"/>
</dbReference>
<feature type="compositionally biased region" description="Polar residues" evidence="1">
    <location>
        <begin position="97"/>
        <end position="109"/>
    </location>
</feature>
<feature type="chain" id="PRO_5002295712" evidence="2">
    <location>
        <begin position="27"/>
        <end position="1039"/>
    </location>
</feature>
<feature type="domain" description="Pesticidal crystal protein Cry22Aa Ig-like" evidence="3">
    <location>
        <begin position="302"/>
        <end position="361"/>
    </location>
</feature>
<reference evidence="4" key="1">
    <citation type="journal article" date="2015" name="J. Antimicrob. Chemother.">
        <title>Vancomycin-resistant Enterococcus faecium harbouring vanN in Canada: a case and complete sequence of pEfm12493 harbouring the vanN operon.</title>
        <authorList>
            <person name="Boyd D.A."/>
            <person name="Levesque S."/>
            <person name="Picard A.C."/>
            <person name="Golding G.R."/>
        </authorList>
    </citation>
    <scope>NUCLEOTIDE SEQUENCE</scope>
    <source>
        <strain evidence="4">N12-493</strain>
        <plasmid evidence="4">pEfm12493</plasmid>
    </source>
</reference>
<gene>
    <name evidence="4" type="ORF">pEfm12493_086</name>
</gene>
<geneLocation type="plasmid" evidence="4">
    <name>pEfm12493</name>
</geneLocation>
<dbReference type="PANTHER" id="PTHR24273">
    <property type="entry name" value="FI04643P-RELATED"/>
    <property type="match status" value="1"/>
</dbReference>
<dbReference type="Gene3D" id="2.60.40.10">
    <property type="entry name" value="Immunoglobulins"/>
    <property type="match status" value="3"/>
</dbReference>
<protein>
    <submittedName>
        <fullName evidence="4">Surface protein</fullName>
    </submittedName>
</protein>
<dbReference type="Pfam" id="PF16403">
    <property type="entry name" value="Bact_surface_Ig-like"/>
    <property type="match status" value="3"/>
</dbReference>
<feature type="signal peptide" evidence="2">
    <location>
        <begin position="1"/>
        <end position="26"/>
    </location>
</feature>
<feature type="compositionally biased region" description="Polar residues" evidence="1">
    <location>
        <begin position="47"/>
        <end position="56"/>
    </location>
</feature>
<evidence type="ECO:0000259" key="3">
    <source>
        <dbReference type="Pfam" id="PF16403"/>
    </source>
</evidence>
<evidence type="ECO:0000256" key="1">
    <source>
        <dbReference type="SAM" id="MobiDB-lite"/>
    </source>
</evidence>
<sequence length="1039" mass="112739">MKNKWVTGLVLGSLFFQVSSPMIGFAQETTELATTTNASIKKEDKPAQNSTNTSASKDNKEPSSSKPEDSSPIDTSNPLNVSPVPSGKPSDLEKQNSKNQEVTAQNLPSSAPIADEDLGPELFTNSKFANSGGVPIPGWSILRGAYSMGNTGQAWPPGNGADHQIMKTMTFSKGKDTIVYQDVSVTPGSTLSFGNFYTDALTNTAISKFFIVYAGPISNNLEDFSVVDKFTPPSGSNIWSRVKFVVPQGMTKMRIMIRGESKDPWQPDRFVGFSLKQDLNPPVNTAAPVINASDRRLALNATFDPLEGVTATDADDGPITLTAANVVHNDVDTSKEGTYSVTYSVTDSGGLTTRKTIAVTVGNANTPPVIHLPSPSPSVAQGSTFDPAPSKWKVTATDTEDGDLTNKIVVESNNVDTSKPGQYKVSYSVKDSGNLQTKVDMPVTVTPKPAGTIDLSVYDNGGAIYQVPQGENLQINGQVSDTGLQNFMVSVRLKGDPVGNNIDYNLFSNVPLGEKRDFSLSVPTDKLSVGKIYEYTVRAEDSVNPTKEQNITMIVTPPKPAHTLDLTVDKDTFDIEKGESVETTGEIWSNTATAMQSVSIKKKGEATPIDGTSFMSTPANQHNKYSLTIPADKLTVGENTFEVIGEDDQSTVSTKEITVNVSQPSDLIELKNGSFEKPLISGANRGQTFAEGTPDLEWRTTATDHNIELQNITSYGPAPDGQQWAELNANKPGALYQDIQTKPGTIVHWSVYHRGRDGEDIAKVKFGVPNGKMEEIQTMKTGKNWKEYSGVYKIPDGQTVTRFQFEAVSTSSGDNSMGNLLDHVVFTNEQIGEKPVIQAEDKTIAQNSTFDPLDGVSATDKEDGTVPVTVHENTVDTSTPGTYNVVYWATDSDKNTTEKTITVTVEPSELSFNVPDILTYDKQALSGDKEYAKRTDKNWQITIDNSKKVKWQVKAKAEEMVGETSHAKYKDALVYIDPSGTESSLSSEVLISQGDEQDIHPTINWQEDKGILFSVDPTSMRAENFKGTINWTLEQTPTP</sequence>
<dbReference type="InterPro" id="IPR013783">
    <property type="entry name" value="Ig-like_fold"/>
</dbReference>
<proteinExistence type="predicted"/>
<keyword evidence="2" id="KW-0732">Signal</keyword>
<evidence type="ECO:0000256" key="2">
    <source>
        <dbReference type="SAM" id="SignalP"/>
    </source>
</evidence>
<feature type="domain" description="Pesticidal crystal protein Cry22Aa Ig-like" evidence="3">
    <location>
        <begin position="379"/>
        <end position="445"/>
    </location>
</feature>
<feature type="region of interest" description="Disordered" evidence="1">
    <location>
        <begin position="36"/>
        <end position="118"/>
    </location>
</feature>
<name>A0A0D5MBB9_ENTFC</name>
<feature type="compositionally biased region" description="Basic and acidic residues" evidence="1">
    <location>
        <begin position="57"/>
        <end position="69"/>
    </location>
</feature>
<dbReference type="EMBL" id="KP342511">
    <property type="protein sequence ID" value="AJY53570.1"/>
    <property type="molecule type" value="Genomic_DNA"/>
</dbReference>
<evidence type="ECO:0000313" key="4">
    <source>
        <dbReference type="EMBL" id="AJY53570.1"/>
    </source>
</evidence>
<accession>A0A0D5MBB9</accession>
<dbReference type="InterPro" id="IPR032179">
    <property type="entry name" value="Cry22Aa_Ig-like"/>
</dbReference>
<feature type="domain" description="Pesticidal crystal protein Cry22Aa Ig-like" evidence="3">
    <location>
        <begin position="840"/>
        <end position="905"/>
    </location>
</feature>
<organism evidence="4">
    <name type="scientific">Enterococcus faecium</name>
    <name type="common">Streptococcus faecium</name>
    <dbReference type="NCBI Taxonomy" id="1352"/>
    <lineage>
        <taxon>Bacteria</taxon>
        <taxon>Bacillati</taxon>
        <taxon>Bacillota</taxon>
        <taxon>Bacilli</taxon>
        <taxon>Lactobacillales</taxon>
        <taxon>Enterococcaceae</taxon>
        <taxon>Enterococcus</taxon>
    </lineage>
</organism>
<dbReference type="RefSeq" id="WP_172686640.1">
    <property type="nucleotide sequence ID" value="NZ_KP342511.1"/>
</dbReference>
<dbReference type="AlphaFoldDB" id="A0A0D5MBB9"/>